<dbReference type="PANTHER" id="PTHR42783">
    <property type="entry name" value="GLUTAMATE SYNTHASE [NADPH] SMALL CHAIN"/>
    <property type="match status" value="1"/>
</dbReference>
<dbReference type="PANTHER" id="PTHR42783:SF3">
    <property type="entry name" value="GLUTAMATE SYNTHASE [NADPH] SMALL CHAIN-RELATED"/>
    <property type="match status" value="1"/>
</dbReference>
<dbReference type="InterPro" id="IPR023753">
    <property type="entry name" value="FAD/NAD-binding_dom"/>
</dbReference>
<dbReference type="InterPro" id="IPR036188">
    <property type="entry name" value="FAD/NAD-bd_sf"/>
</dbReference>
<dbReference type="AlphaFoldDB" id="A0A7C3WLU7"/>
<proteinExistence type="predicted"/>
<protein>
    <submittedName>
        <fullName evidence="3">NADPH-dependent glutamate synthase</fullName>
        <ecNumber evidence="3">1.4.1.13</ecNumber>
    </submittedName>
</protein>
<dbReference type="Pfam" id="PF07992">
    <property type="entry name" value="Pyr_redox_2"/>
    <property type="match status" value="1"/>
</dbReference>
<keyword evidence="3" id="KW-0560">Oxidoreductase</keyword>
<gene>
    <name evidence="3" type="primary">gltA</name>
    <name evidence="3" type="ORF">ENV35_03085</name>
</gene>
<evidence type="ECO:0000259" key="2">
    <source>
        <dbReference type="Pfam" id="PF14691"/>
    </source>
</evidence>
<dbReference type="InterPro" id="IPR009051">
    <property type="entry name" value="Helical_ferredxn"/>
</dbReference>
<dbReference type="GO" id="GO:0051536">
    <property type="term" value="F:iron-sulfur cluster binding"/>
    <property type="evidence" value="ECO:0007669"/>
    <property type="project" value="InterPro"/>
</dbReference>
<dbReference type="Gene3D" id="1.10.1060.10">
    <property type="entry name" value="Alpha-helical ferredoxin"/>
    <property type="match status" value="1"/>
</dbReference>
<feature type="domain" description="Dihydroprymidine dehydrogenase" evidence="2">
    <location>
        <begin position="18"/>
        <end position="128"/>
    </location>
</feature>
<evidence type="ECO:0000259" key="1">
    <source>
        <dbReference type="Pfam" id="PF07992"/>
    </source>
</evidence>
<organism evidence="3">
    <name type="scientific">Dictyoglomus turgidum</name>
    <dbReference type="NCBI Taxonomy" id="513050"/>
    <lineage>
        <taxon>Bacteria</taxon>
        <taxon>Pseudomonadati</taxon>
        <taxon>Dictyoglomota</taxon>
        <taxon>Dictyoglomia</taxon>
        <taxon>Dictyoglomales</taxon>
        <taxon>Dictyoglomaceae</taxon>
        <taxon>Dictyoglomus</taxon>
    </lineage>
</organism>
<sequence length="462" mass="50780">MKVLKTKTPMPEQPVEERIRNFDEVALGYTEEQALIEASRCLQCKDAPCIKGCPVNIDIPGFIRLIKERRYDEAIKKIKETNNLPATTGRVCPQENQCEALCTLKRVGEPVAIGRLERFVADLELKKGIEIPKIEKKYNKNVAVIGSGPAGLTVAGDLAKKGINVSIFEAFHEPGGVLIYGIPEFRLPKRIVRAEIEYVKNLGVNIYTNVVVGRTITIDELLKEYDAVFIGTGAGAPQFLNIPGENLVGIYSANEFLTRVNLMKAYRFPEYDTPIKIGKRVGVIGGGNVAMDAARTAIRLGAEEVHVLYRRTEEEMPARYEEIIHAKEEGVRFNFLVAPVKFIGDENGKVIGIELQRMMLGEPDSSGRRRPIPIPNSNFFFPLDMIIVAIGTIPNPLISMTTPDLAISKHGTIIIDETTGKTSKERVYAGGDIASGAATVINAMGAGKISARSIIKYLLGEN</sequence>
<dbReference type="InterPro" id="IPR028261">
    <property type="entry name" value="DPD_II"/>
</dbReference>
<comment type="caution">
    <text evidence="3">The sequence shown here is derived from an EMBL/GenBank/DDBJ whole genome shotgun (WGS) entry which is preliminary data.</text>
</comment>
<feature type="domain" description="FAD/NAD(P)-binding" evidence="1">
    <location>
        <begin position="141"/>
        <end position="447"/>
    </location>
</feature>
<reference evidence="3" key="1">
    <citation type="journal article" date="2020" name="mSystems">
        <title>Genome- and Community-Level Interaction Insights into Carbon Utilization and Element Cycling Functions of Hydrothermarchaeota in Hydrothermal Sediment.</title>
        <authorList>
            <person name="Zhou Z."/>
            <person name="Liu Y."/>
            <person name="Xu W."/>
            <person name="Pan J."/>
            <person name="Luo Z.H."/>
            <person name="Li M."/>
        </authorList>
    </citation>
    <scope>NUCLEOTIDE SEQUENCE [LARGE SCALE GENOMIC DNA]</scope>
    <source>
        <strain evidence="3">SpSt-751</strain>
    </source>
</reference>
<dbReference type="SUPFAM" id="SSF46548">
    <property type="entry name" value="alpha-helical ferredoxin"/>
    <property type="match status" value="1"/>
</dbReference>
<dbReference type="EC" id="1.4.1.13" evidence="3"/>
<evidence type="ECO:0000313" key="3">
    <source>
        <dbReference type="EMBL" id="HGB30846.1"/>
    </source>
</evidence>
<dbReference type="SUPFAM" id="SSF51971">
    <property type="entry name" value="Nucleotide-binding domain"/>
    <property type="match status" value="1"/>
</dbReference>
<dbReference type="Gene3D" id="3.40.50.720">
    <property type="entry name" value="NAD(P)-binding Rossmann-like Domain"/>
    <property type="match status" value="1"/>
</dbReference>
<dbReference type="InterPro" id="IPR006004">
    <property type="entry name" value="SudA-like"/>
</dbReference>
<dbReference type="GO" id="GO:0004355">
    <property type="term" value="F:glutamate synthase (NADPH) activity"/>
    <property type="evidence" value="ECO:0007669"/>
    <property type="project" value="UniProtKB-EC"/>
</dbReference>
<dbReference type="EMBL" id="DTGA01000072">
    <property type="protein sequence ID" value="HGB30846.1"/>
    <property type="molecule type" value="Genomic_DNA"/>
</dbReference>
<dbReference type="Gene3D" id="3.50.50.60">
    <property type="entry name" value="FAD/NAD(P)-binding domain"/>
    <property type="match status" value="2"/>
</dbReference>
<dbReference type="Pfam" id="PF14691">
    <property type="entry name" value="Fer4_20"/>
    <property type="match status" value="1"/>
</dbReference>
<dbReference type="PRINTS" id="PR00419">
    <property type="entry name" value="ADXRDTASE"/>
</dbReference>
<accession>A0A7C3WLU7</accession>
<dbReference type="NCBIfam" id="TIGR01316">
    <property type="entry name" value="gltA"/>
    <property type="match status" value="1"/>
</dbReference>
<name>A0A7C3WLU7_9BACT</name>